<keyword evidence="4" id="KW-1003">Cell membrane</keyword>
<dbReference type="PANTHER" id="PTHR11523:SF26">
    <property type="entry name" value="SODIUM_POTASSIUM-TRANSPORTING ATPASE SUBUNIT BETA-2"/>
    <property type="match status" value="1"/>
</dbReference>
<dbReference type="Pfam" id="PF00287">
    <property type="entry name" value="Na_K-ATPase"/>
    <property type="match status" value="1"/>
</dbReference>
<keyword evidence="12" id="KW-0406">Ion transport</keyword>
<dbReference type="Proteomes" id="UP001476798">
    <property type="component" value="Unassembled WGS sequence"/>
</dbReference>
<evidence type="ECO:0000256" key="2">
    <source>
        <dbReference type="ARBA" id="ARBA00005876"/>
    </source>
</evidence>
<evidence type="ECO:0000256" key="16">
    <source>
        <dbReference type="ARBA" id="ARBA00023201"/>
    </source>
</evidence>
<reference evidence="18 19" key="1">
    <citation type="submission" date="2021-06" db="EMBL/GenBank/DDBJ databases">
        <authorList>
            <person name="Palmer J.M."/>
        </authorList>
    </citation>
    <scope>NUCLEOTIDE SEQUENCE [LARGE SCALE GENOMIC DNA]</scope>
    <source>
        <strain evidence="18 19">GA_2019</strain>
        <tissue evidence="18">Muscle</tissue>
    </source>
</reference>
<comment type="caution">
    <text evidence="18">The sequence shown here is derived from an EMBL/GenBank/DDBJ whole genome shotgun (WGS) entry which is preliminary data.</text>
</comment>
<evidence type="ECO:0000256" key="13">
    <source>
        <dbReference type="ARBA" id="ARBA00023136"/>
    </source>
</evidence>
<evidence type="ECO:0000256" key="12">
    <source>
        <dbReference type="ARBA" id="ARBA00023065"/>
    </source>
</evidence>
<comment type="subcellular location">
    <subcellularLocation>
        <location evidence="1">Cell membrane</location>
        <topology evidence="1">Single-pass type II membrane protein</topology>
    </subcellularLocation>
</comment>
<proteinExistence type="inferred from homology"/>
<comment type="similarity">
    <text evidence="2">Belongs to the X(+)/potassium ATPases subunit beta family.</text>
</comment>
<keyword evidence="16" id="KW-0739">Sodium transport</keyword>
<evidence type="ECO:0000256" key="4">
    <source>
        <dbReference type="ARBA" id="ARBA00022475"/>
    </source>
</evidence>
<keyword evidence="13" id="KW-0472">Membrane</keyword>
<protein>
    <recommendedName>
        <fullName evidence="17">Sodium/potassium-transporting ATPase subunit beta-2</fullName>
    </recommendedName>
</protein>
<organism evidence="18 19">
    <name type="scientific">Goodea atripinnis</name>
    <dbReference type="NCBI Taxonomy" id="208336"/>
    <lineage>
        <taxon>Eukaryota</taxon>
        <taxon>Metazoa</taxon>
        <taxon>Chordata</taxon>
        <taxon>Craniata</taxon>
        <taxon>Vertebrata</taxon>
        <taxon>Euteleostomi</taxon>
        <taxon>Actinopterygii</taxon>
        <taxon>Neopterygii</taxon>
        <taxon>Teleostei</taxon>
        <taxon>Neoteleostei</taxon>
        <taxon>Acanthomorphata</taxon>
        <taxon>Ovalentaria</taxon>
        <taxon>Atherinomorphae</taxon>
        <taxon>Cyprinodontiformes</taxon>
        <taxon>Goodeidae</taxon>
        <taxon>Goodea</taxon>
    </lineage>
</organism>
<accession>A0ABV0MNK7</accession>
<keyword evidence="9" id="KW-0735">Signal-anchor</keyword>
<evidence type="ECO:0000256" key="6">
    <source>
        <dbReference type="ARBA" id="ARBA00022607"/>
    </source>
</evidence>
<keyword evidence="7" id="KW-0812">Transmembrane</keyword>
<dbReference type="Gene3D" id="1.20.5.170">
    <property type="match status" value="1"/>
</dbReference>
<evidence type="ECO:0000256" key="9">
    <source>
        <dbReference type="ARBA" id="ARBA00022968"/>
    </source>
</evidence>
<dbReference type="Gene3D" id="2.60.40.1660">
    <property type="entry name" value="Na, k-atpase alpha subunit"/>
    <property type="match status" value="1"/>
</dbReference>
<evidence type="ECO:0000256" key="8">
    <source>
        <dbReference type="ARBA" id="ARBA00022958"/>
    </source>
</evidence>
<dbReference type="PROSITE" id="PS00391">
    <property type="entry name" value="ATPASE_NA_K_BETA_2"/>
    <property type="match status" value="1"/>
</dbReference>
<dbReference type="EMBL" id="JAHRIO010010061">
    <property type="protein sequence ID" value="MEQ2160684.1"/>
    <property type="molecule type" value="Genomic_DNA"/>
</dbReference>
<keyword evidence="3" id="KW-0813">Transport</keyword>
<keyword evidence="14" id="KW-1015">Disulfide bond</keyword>
<keyword evidence="6" id="KW-0740">Sodium/potassium transport</keyword>
<evidence type="ECO:0000313" key="19">
    <source>
        <dbReference type="Proteomes" id="UP001476798"/>
    </source>
</evidence>
<keyword evidence="11" id="KW-0915">Sodium</keyword>
<evidence type="ECO:0000256" key="10">
    <source>
        <dbReference type="ARBA" id="ARBA00022989"/>
    </source>
</evidence>
<evidence type="ECO:0000256" key="7">
    <source>
        <dbReference type="ARBA" id="ARBA00022692"/>
    </source>
</evidence>
<keyword evidence="10" id="KW-1133">Transmembrane helix</keyword>
<evidence type="ECO:0000256" key="17">
    <source>
        <dbReference type="ARBA" id="ARBA00041202"/>
    </source>
</evidence>
<evidence type="ECO:0000313" key="18">
    <source>
        <dbReference type="EMBL" id="MEQ2160684.1"/>
    </source>
</evidence>
<keyword evidence="19" id="KW-1185">Reference proteome</keyword>
<sequence length="158" mass="18271">MYIMLQTLDDHKPTWQDRLSTPGARYCKFKQCGCRANFVSRHDLPAASLSFTGLVIRPHADEAFEIVYSIQKTESWDMYAQALDKFLSPYNNTLQAQKNHECTPDQYFLQEDSGDVKNNPKRSCQFNRTILDACSGLEDRYYGYQIGQPCIIIKLNRV</sequence>
<evidence type="ECO:0000256" key="14">
    <source>
        <dbReference type="ARBA" id="ARBA00023157"/>
    </source>
</evidence>
<dbReference type="InterPro" id="IPR000402">
    <property type="entry name" value="Na/K_ATPase_sub_beta"/>
</dbReference>
<evidence type="ECO:0000256" key="11">
    <source>
        <dbReference type="ARBA" id="ARBA00023053"/>
    </source>
</evidence>
<keyword evidence="15" id="KW-0325">Glycoprotein</keyword>
<evidence type="ECO:0000256" key="15">
    <source>
        <dbReference type="ARBA" id="ARBA00023180"/>
    </source>
</evidence>
<gene>
    <name evidence="18" type="ORF">GOODEAATRI_001950</name>
</gene>
<evidence type="ECO:0000256" key="3">
    <source>
        <dbReference type="ARBA" id="ARBA00022448"/>
    </source>
</evidence>
<keyword evidence="5" id="KW-0633">Potassium transport</keyword>
<keyword evidence="8" id="KW-0630">Potassium</keyword>
<dbReference type="PANTHER" id="PTHR11523">
    <property type="entry name" value="SODIUM/POTASSIUM-DEPENDENT ATPASE BETA SUBUNIT"/>
    <property type="match status" value="1"/>
</dbReference>
<name>A0ABV0MNK7_9TELE</name>
<evidence type="ECO:0000256" key="1">
    <source>
        <dbReference type="ARBA" id="ARBA00004401"/>
    </source>
</evidence>
<evidence type="ECO:0000256" key="5">
    <source>
        <dbReference type="ARBA" id="ARBA00022538"/>
    </source>
</evidence>
<dbReference type="InterPro" id="IPR038702">
    <property type="entry name" value="Na/K_ATPase_sub_beta_sf"/>
</dbReference>